<keyword evidence="2" id="KW-1185">Reference proteome</keyword>
<dbReference type="GO" id="GO:0004222">
    <property type="term" value="F:metalloendopeptidase activity"/>
    <property type="evidence" value="ECO:0007669"/>
    <property type="project" value="InterPro"/>
</dbReference>
<gene>
    <name evidence="1" type="ORF">ABB37_02001</name>
</gene>
<comment type="caution">
    <text evidence="1">The sequence shown here is derived from an EMBL/GenBank/DDBJ whole genome shotgun (WGS) entry which is preliminary data.</text>
</comment>
<organism evidence="1 2">
    <name type="scientific">Leptomonas pyrrhocoris</name>
    <name type="common">Firebug parasite</name>
    <dbReference type="NCBI Taxonomy" id="157538"/>
    <lineage>
        <taxon>Eukaryota</taxon>
        <taxon>Discoba</taxon>
        <taxon>Euglenozoa</taxon>
        <taxon>Kinetoplastea</taxon>
        <taxon>Metakinetoplastina</taxon>
        <taxon>Trypanosomatida</taxon>
        <taxon>Trypanosomatidae</taxon>
        <taxon>Leishmaniinae</taxon>
        <taxon>Leptomonas</taxon>
    </lineage>
</organism>
<dbReference type="AlphaFoldDB" id="A0A0M9G707"/>
<dbReference type="Gene3D" id="1.10.1370.10">
    <property type="entry name" value="Neurolysin, domain 3"/>
    <property type="match status" value="1"/>
</dbReference>
<reference evidence="1 2" key="1">
    <citation type="submission" date="2015-07" db="EMBL/GenBank/DDBJ databases">
        <title>High-quality genome of monoxenous trypanosomatid Leptomonas pyrrhocoris.</title>
        <authorList>
            <person name="Flegontov P."/>
            <person name="Butenko A."/>
            <person name="Firsov S."/>
            <person name="Vlcek C."/>
            <person name="Logacheva M.D."/>
            <person name="Field M."/>
            <person name="Filatov D."/>
            <person name="Flegontova O."/>
            <person name="Gerasimov E."/>
            <person name="Jackson A.P."/>
            <person name="Kelly S."/>
            <person name="Opperdoes F."/>
            <person name="O'Reilly A."/>
            <person name="Votypka J."/>
            <person name="Yurchenko V."/>
            <person name="Lukes J."/>
        </authorList>
    </citation>
    <scope>NUCLEOTIDE SEQUENCE [LARGE SCALE GENOMIC DNA]</scope>
    <source>
        <strain evidence="1">H10</strain>
    </source>
</reference>
<evidence type="ECO:0000313" key="2">
    <source>
        <dbReference type="Proteomes" id="UP000037923"/>
    </source>
</evidence>
<name>A0A0M9G707_LEPPY</name>
<dbReference type="VEuPathDB" id="TriTrypDB:LpyrH10_03_1520"/>
<dbReference type="PANTHER" id="PTHR43660">
    <property type="entry name" value="DIPEPTIDYL CARBOXYPEPTIDASE"/>
    <property type="match status" value="1"/>
</dbReference>
<dbReference type="EMBL" id="LGTL01000003">
    <property type="protein sequence ID" value="KPA83773.1"/>
    <property type="molecule type" value="Genomic_DNA"/>
</dbReference>
<proteinExistence type="predicted"/>
<dbReference type="RefSeq" id="XP_015662212.1">
    <property type="nucleotide sequence ID" value="XM_015798734.1"/>
</dbReference>
<sequence>MQHLEETHAAEFSAYTVKIYLDSSLYHRTKAVYDDRGGLAGEDLRLVVYYEEQIRKAGAGLDDAGKGELKQVNEHWAMYDEVLRDYAIHCETREPITQAPVGRVRAAETYGAGFRHLEVTKASIIDMH</sequence>
<protein>
    <submittedName>
        <fullName evidence="1">Putative metallo-peptidase Clan MA(E) Family M3</fullName>
    </submittedName>
</protein>
<dbReference type="InterPro" id="IPR024077">
    <property type="entry name" value="Neurolysin/TOP_dom2"/>
</dbReference>
<dbReference type="InterPro" id="IPR045090">
    <property type="entry name" value="Pept_M3A_M3B"/>
</dbReference>
<dbReference type="PANTHER" id="PTHR43660:SF1">
    <property type="entry name" value="DIPEPTIDYL CARBOXYPEPTIDASE"/>
    <property type="match status" value="1"/>
</dbReference>
<dbReference type="GO" id="GO:0006508">
    <property type="term" value="P:proteolysis"/>
    <property type="evidence" value="ECO:0007669"/>
    <property type="project" value="InterPro"/>
</dbReference>
<dbReference type="Proteomes" id="UP000037923">
    <property type="component" value="Unassembled WGS sequence"/>
</dbReference>
<evidence type="ECO:0000313" key="1">
    <source>
        <dbReference type="EMBL" id="KPA83773.1"/>
    </source>
</evidence>
<accession>A0A0M9G707</accession>
<dbReference type="GeneID" id="26902296"/>